<feature type="transmembrane region" description="Helical" evidence="2">
    <location>
        <begin position="104"/>
        <end position="125"/>
    </location>
</feature>
<organism evidence="3 4">
    <name type="scientific">Streptomyces thermogriseus</name>
    <dbReference type="NCBI Taxonomy" id="75292"/>
    <lineage>
        <taxon>Bacteria</taxon>
        <taxon>Bacillati</taxon>
        <taxon>Actinomycetota</taxon>
        <taxon>Actinomycetes</taxon>
        <taxon>Kitasatosporales</taxon>
        <taxon>Streptomycetaceae</taxon>
        <taxon>Streptomyces</taxon>
    </lineage>
</organism>
<keyword evidence="2" id="KW-1133">Transmembrane helix</keyword>
<feature type="transmembrane region" description="Helical" evidence="2">
    <location>
        <begin position="38"/>
        <end position="57"/>
    </location>
</feature>
<evidence type="ECO:0000313" key="4">
    <source>
        <dbReference type="Proteomes" id="UP001501072"/>
    </source>
</evidence>
<dbReference type="Pfam" id="PF10825">
    <property type="entry name" value="DUF2752"/>
    <property type="match status" value="1"/>
</dbReference>
<feature type="region of interest" description="Disordered" evidence="1">
    <location>
        <begin position="1"/>
        <end position="25"/>
    </location>
</feature>
<accession>A0ABN1SSX6</accession>
<proteinExistence type="predicted"/>
<evidence type="ECO:0000313" key="3">
    <source>
        <dbReference type="EMBL" id="GAA1003733.1"/>
    </source>
</evidence>
<keyword evidence="2" id="KW-0472">Membrane</keyword>
<feature type="transmembrane region" description="Helical" evidence="2">
    <location>
        <begin position="137"/>
        <end position="155"/>
    </location>
</feature>
<evidence type="ECO:0000256" key="2">
    <source>
        <dbReference type="SAM" id="Phobius"/>
    </source>
</evidence>
<sequence>MNADSQRVTHGRTPPPRPRHGEDEPAVPMHATAVLRRLAVPAGVLTAVACAFAYVGVVDPHEPGHYPACPLLRLTGLYCPGCGGLRSAHAFVHGDLVAALRDNALAVAGFVAFAVFWTLWAVHAARGRRLRFDPGPVPLWGFGVLLVVFTVVRNLPFGSWLHP</sequence>
<reference evidence="3 4" key="1">
    <citation type="journal article" date="2019" name="Int. J. Syst. Evol. Microbiol.">
        <title>The Global Catalogue of Microorganisms (GCM) 10K type strain sequencing project: providing services to taxonomists for standard genome sequencing and annotation.</title>
        <authorList>
            <consortium name="The Broad Institute Genomics Platform"/>
            <consortium name="The Broad Institute Genome Sequencing Center for Infectious Disease"/>
            <person name="Wu L."/>
            <person name="Ma J."/>
        </authorList>
    </citation>
    <scope>NUCLEOTIDE SEQUENCE [LARGE SCALE GENOMIC DNA]</scope>
    <source>
        <strain evidence="3 4">JCM 11269</strain>
    </source>
</reference>
<keyword evidence="2" id="KW-0812">Transmembrane</keyword>
<keyword evidence="4" id="KW-1185">Reference proteome</keyword>
<evidence type="ECO:0000256" key="1">
    <source>
        <dbReference type="SAM" id="MobiDB-lite"/>
    </source>
</evidence>
<comment type="caution">
    <text evidence="3">The sequence shown here is derived from an EMBL/GenBank/DDBJ whole genome shotgun (WGS) entry which is preliminary data.</text>
</comment>
<dbReference type="InterPro" id="IPR021215">
    <property type="entry name" value="DUF2752"/>
</dbReference>
<dbReference type="Proteomes" id="UP001501072">
    <property type="component" value="Unassembled WGS sequence"/>
</dbReference>
<dbReference type="EMBL" id="BAAAHU010000002">
    <property type="protein sequence ID" value="GAA1003733.1"/>
    <property type="molecule type" value="Genomic_DNA"/>
</dbReference>
<protein>
    <submittedName>
        <fullName evidence="3">DUF2752 domain-containing protein</fullName>
    </submittedName>
</protein>
<gene>
    <name evidence="3" type="ORF">GCM10009564_04090</name>
</gene>
<name>A0ABN1SSX6_9ACTN</name>